<reference evidence="1" key="2">
    <citation type="submission" date="2020-09" db="EMBL/GenBank/DDBJ databases">
        <authorList>
            <person name="Sun Q."/>
            <person name="Zhou Y."/>
        </authorList>
    </citation>
    <scope>NUCLEOTIDE SEQUENCE</scope>
    <source>
        <strain evidence="1">CGMCC 1.15290</strain>
    </source>
</reference>
<name>A0A917MYK8_9BACT</name>
<dbReference type="Gene3D" id="2.50.20.10">
    <property type="entry name" value="Lipoprotein localisation LolA/LolB/LppX"/>
    <property type="match status" value="1"/>
</dbReference>
<gene>
    <name evidence="1" type="ORF">GCM10011379_50010</name>
</gene>
<sequence length="273" mass="30910">MKSVLYTLGACLLLAAACKPAKKVQRIENAISKKDTVTKVVVKKEDVVDSLSLVRTEVKKLQTNKIPFNTFTAKIKVEYEDKNGGDGATANIQMQKDSAIWVSLTGPLNIEGFRLLVTKDSVRLMNKIKKTVQMRSIEYLQELTQIPFDFYTLQDVIIGNPVFIDGKMVSYKNASNGLQVLLIGKLFKHLITINVDESKVLHSKLDDVDSVRNRTCDISFDKYENNTGVNFSTYRRISVAEHSKLDVTLDFKKYAFDQPVSFPFNIPKNFKKK</sequence>
<evidence type="ECO:0008006" key="3">
    <source>
        <dbReference type="Google" id="ProtNLM"/>
    </source>
</evidence>
<dbReference type="RefSeq" id="WP_188957665.1">
    <property type="nucleotide sequence ID" value="NZ_BMIB01000005.1"/>
</dbReference>
<dbReference type="Proteomes" id="UP000627292">
    <property type="component" value="Unassembled WGS sequence"/>
</dbReference>
<evidence type="ECO:0000313" key="2">
    <source>
        <dbReference type="Proteomes" id="UP000627292"/>
    </source>
</evidence>
<dbReference type="AlphaFoldDB" id="A0A917MYK8"/>
<keyword evidence="2" id="KW-1185">Reference proteome</keyword>
<evidence type="ECO:0000313" key="1">
    <source>
        <dbReference type="EMBL" id="GGH79916.1"/>
    </source>
</evidence>
<accession>A0A917MYK8</accession>
<dbReference type="EMBL" id="BMIB01000005">
    <property type="protein sequence ID" value="GGH79916.1"/>
    <property type="molecule type" value="Genomic_DNA"/>
</dbReference>
<proteinExistence type="predicted"/>
<dbReference type="Pfam" id="PF14125">
    <property type="entry name" value="DUF4292"/>
    <property type="match status" value="1"/>
</dbReference>
<dbReference type="PROSITE" id="PS51257">
    <property type="entry name" value="PROKAR_LIPOPROTEIN"/>
    <property type="match status" value="1"/>
</dbReference>
<protein>
    <recommendedName>
        <fullName evidence="3">DUF4292 domain-containing protein</fullName>
    </recommendedName>
</protein>
<dbReference type="InterPro" id="IPR025634">
    <property type="entry name" value="DUF4292"/>
</dbReference>
<comment type="caution">
    <text evidence="1">The sequence shown here is derived from an EMBL/GenBank/DDBJ whole genome shotgun (WGS) entry which is preliminary data.</text>
</comment>
<reference evidence="1" key="1">
    <citation type="journal article" date="2014" name="Int. J. Syst. Evol. Microbiol.">
        <title>Complete genome sequence of Corynebacterium casei LMG S-19264T (=DSM 44701T), isolated from a smear-ripened cheese.</title>
        <authorList>
            <consortium name="US DOE Joint Genome Institute (JGI-PGF)"/>
            <person name="Walter F."/>
            <person name="Albersmeier A."/>
            <person name="Kalinowski J."/>
            <person name="Ruckert C."/>
        </authorList>
    </citation>
    <scope>NUCLEOTIDE SEQUENCE</scope>
    <source>
        <strain evidence="1">CGMCC 1.15290</strain>
    </source>
</reference>
<organism evidence="1 2">
    <name type="scientific">Filimonas zeae</name>
    <dbReference type="NCBI Taxonomy" id="1737353"/>
    <lineage>
        <taxon>Bacteria</taxon>
        <taxon>Pseudomonadati</taxon>
        <taxon>Bacteroidota</taxon>
        <taxon>Chitinophagia</taxon>
        <taxon>Chitinophagales</taxon>
        <taxon>Chitinophagaceae</taxon>
        <taxon>Filimonas</taxon>
    </lineage>
</organism>